<dbReference type="Proteomes" id="UP000595046">
    <property type="component" value="Chromosome"/>
</dbReference>
<dbReference type="RefSeq" id="WP_197352846.1">
    <property type="nucleotide sequence ID" value="NZ_CP048882.1"/>
</dbReference>
<organism evidence="2 3">
    <name type="scientific">Streptomyces bathyalis</name>
    <dbReference type="NCBI Taxonomy" id="2710756"/>
    <lineage>
        <taxon>Bacteria</taxon>
        <taxon>Bacillati</taxon>
        <taxon>Actinomycetota</taxon>
        <taxon>Actinomycetes</taxon>
        <taxon>Kitasatosporales</taxon>
        <taxon>Streptomycetaceae</taxon>
        <taxon>Streptomyces</taxon>
    </lineage>
</organism>
<gene>
    <name evidence="2" type="ORF">G4Z16_24635</name>
</gene>
<evidence type="ECO:0000313" key="2">
    <source>
        <dbReference type="EMBL" id="QPP09069.1"/>
    </source>
</evidence>
<dbReference type="EMBL" id="CP048882">
    <property type="protein sequence ID" value="QPP09069.1"/>
    <property type="molecule type" value="Genomic_DNA"/>
</dbReference>
<accession>A0A7T1WTX8</accession>
<feature type="compositionally biased region" description="Basic and acidic residues" evidence="1">
    <location>
        <begin position="55"/>
        <end position="65"/>
    </location>
</feature>
<dbReference type="InterPro" id="IPR018727">
    <property type="entry name" value="DUF2267"/>
</dbReference>
<dbReference type="InterPro" id="IPR038282">
    <property type="entry name" value="DUF2267_sf"/>
</dbReference>
<dbReference type="Pfam" id="PF10025">
    <property type="entry name" value="DUF2267"/>
    <property type="match status" value="1"/>
</dbReference>
<reference evidence="3" key="1">
    <citation type="submission" date="2020-02" db="EMBL/GenBank/DDBJ databases">
        <title>Streptomyces sp. ASO4wet.</title>
        <authorList>
            <person name="Risdian C."/>
            <person name="Landwehr W."/>
            <person name="Schupp P."/>
            <person name="Wink J."/>
        </authorList>
    </citation>
    <scope>NUCLEOTIDE SEQUENCE [LARGE SCALE GENOMIC DNA]</scope>
    <source>
        <strain evidence="3">ASO4wet</strain>
    </source>
</reference>
<evidence type="ECO:0000256" key="1">
    <source>
        <dbReference type="SAM" id="MobiDB-lite"/>
    </source>
</evidence>
<dbReference type="AlphaFoldDB" id="A0A7T1WTX8"/>
<sequence>MREDEFLAQVRDLGDYQDQDEAYRVTYAVLTVLASRITASEARDLAAQIPPPLDEPLRDEDRADGEPFDLNEFYRRISERTGARPHTAEWDAKAVLSAVSHAVSAGQVRHLVSQLPDDFAPLFHKQVSNRR</sequence>
<evidence type="ECO:0000313" key="3">
    <source>
        <dbReference type="Proteomes" id="UP000595046"/>
    </source>
</evidence>
<keyword evidence="3" id="KW-1185">Reference proteome</keyword>
<protein>
    <submittedName>
        <fullName evidence="2">DUF2267 domain-containing protein</fullName>
    </submittedName>
</protein>
<dbReference type="Gene3D" id="1.10.490.110">
    <property type="entry name" value="Uncharacterized conserved protein DUF2267"/>
    <property type="match status" value="1"/>
</dbReference>
<dbReference type="KEGG" id="sbat:G4Z16_24635"/>
<feature type="region of interest" description="Disordered" evidence="1">
    <location>
        <begin position="47"/>
        <end position="66"/>
    </location>
</feature>
<name>A0A7T1WTX8_9ACTN</name>
<proteinExistence type="predicted"/>